<protein>
    <recommendedName>
        <fullName evidence="3">Sulfotransferase</fullName>
        <ecNumber evidence="3">2.8.2.-</ecNumber>
    </recommendedName>
</protein>
<reference evidence="5 6" key="1">
    <citation type="submission" date="2019-09" db="EMBL/GenBank/DDBJ databases">
        <title>Bird 10,000 Genomes (B10K) Project - Family phase.</title>
        <authorList>
            <person name="Zhang G."/>
        </authorList>
    </citation>
    <scope>NUCLEOTIDE SEQUENCE [LARGE SCALE GENOMIC DNA]</scope>
    <source>
        <strain evidence="5">B10K-DU-001-47</strain>
        <tissue evidence="5">Muscle</tissue>
    </source>
</reference>
<dbReference type="Gene3D" id="3.40.50.300">
    <property type="entry name" value="P-loop containing nucleotide triphosphate hydrolases"/>
    <property type="match status" value="1"/>
</dbReference>
<dbReference type="GO" id="GO:0008146">
    <property type="term" value="F:sulfotransferase activity"/>
    <property type="evidence" value="ECO:0007669"/>
    <property type="project" value="InterPro"/>
</dbReference>
<sequence>RSGIPPPAVGLTPSPQVIYVARNPKDVAVSFYHFHRLAKFLPDPGSFDTFLTRFLEGTVHYGSWFDHVKGWLGQ</sequence>
<evidence type="ECO:0000256" key="1">
    <source>
        <dbReference type="ARBA" id="ARBA00005771"/>
    </source>
</evidence>
<dbReference type="InterPro" id="IPR000863">
    <property type="entry name" value="Sulfotransferase_dom"/>
</dbReference>
<proteinExistence type="inferred from homology"/>
<dbReference type="SUPFAM" id="SSF52540">
    <property type="entry name" value="P-loop containing nucleoside triphosphate hydrolases"/>
    <property type="match status" value="1"/>
</dbReference>
<feature type="non-terminal residue" evidence="5">
    <location>
        <position position="74"/>
    </location>
</feature>
<dbReference type="PANTHER" id="PTHR11783">
    <property type="entry name" value="SULFOTRANSFERASE SULT"/>
    <property type="match status" value="1"/>
</dbReference>
<dbReference type="Proteomes" id="UP000537039">
    <property type="component" value="Unassembled WGS sequence"/>
</dbReference>
<feature type="domain" description="Sulfotransferase" evidence="4">
    <location>
        <begin position="12"/>
        <end position="72"/>
    </location>
</feature>
<organism evidence="5 6">
    <name type="scientific">Ciconia maguari</name>
    <dbReference type="NCBI Taxonomy" id="52777"/>
    <lineage>
        <taxon>Eukaryota</taxon>
        <taxon>Metazoa</taxon>
        <taxon>Chordata</taxon>
        <taxon>Craniata</taxon>
        <taxon>Vertebrata</taxon>
        <taxon>Euteleostomi</taxon>
        <taxon>Archelosauria</taxon>
        <taxon>Archosauria</taxon>
        <taxon>Dinosauria</taxon>
        <taxon>Saurischia</taxon>
        <taxon>Theropoda</taxon>
        <taxon>Coelurosauria</taxon>
        <taxon>Aves</taxon>
        <taxon>Neognathae</taxon>
        <taxon>Neoaves</taxon>
        <taxon>Aequornithes</taxon>
        <taxon>Ciconiiformes</taxon>
        <taxon>Ciconiidae</taxon>
        <taxon>Ciconia</taxon>
    </lineage>
</organism>
<name>A0A7L0B4L1_9AVES</name>
<feature type="non-terminal residue" evidence="5">
    <location>
        <position position="1"/>
    </location>
</feature>
<evidence type="ECO:0000313" key="6">
    <source>
        <dbReference type="Proteomes" id="UP000537039"/>
    </source>
</evidence>
<keyword evidence="6" id="KW-1185">Reference proteome</keyword>
<comment type="similarity">
    <text evidence="1 3">Belongs to the sulfotransferase 1 family.</text>
</comment>
<evidence type="ECO:0000256" key="2">
    <source>
        <dbReference type="ARBA" id="ARBA00022679"/>
    </source>
</evidence>
<dbReference type="AlphaFoldDB" id="A0A7L0B4L1"/>
<dbReference type="InterPro" id="IPR027417">
    <property type="entry name" value="P-loop_NTPase"/>
</dbReference>
<dbReference type="Pfam" id="PF00685">
    <property type="entry name" value="Sulfotransfer_1"/>
    <property type="match status" value="1"/>
</dbReference>
<accession>A0A7L0B4L1</accession>
<gene>
    <name evidence="5" type="primary">Sult1a4</name>
    <name evidence="5" type="ORF">CICMAG_R14545</name>
</gene>
<dbReference type="EMBL" id="VXAE01014472">
    <property type="protein sequence ID" value="NXJ41236.1"/>
    <property type="molecule type" value="Genomic_DNA"/>
</dbReference>
<evidence type="ECO:0000256" key="3">
    <source>
        <dbReference type="RuleBase" id="RU361155"/>
    </source>
</evidence>
<dbReference type="EC" id="2.8.2.-" evidence="3"/>
<keyword evidence="2 3" id="KW-0808">Transferase</keyword>
<evidence type="ECO:0000259" key="4">
    <source>
        <dbReference type="Pfam" id="PF00685"/>
    </source>
</evidence>
<evidence type="ECO:0000313" key="5">
    <source>
        <dbReference type="EMBL" id="NXJ41236.1"/>
    </source>
</evidence>
<comment type="caution">
    <text evidence="5">The sequence shown here is derived from an EMBL/GenBank/DDBJ whole genome shotgun (WGS) entry which is preliminary data.</text>
</comment>